<reference evidence="11 12" key="1">
    <citation type="submission" date="2020-01" db="EMBL/GenBank/DDBJ databases">
        <title>Polyphasic characterisation and genomic insights into a novel alkali tolerant bacterium VR-M41.</title>
        <authorList>
            <person name="Vemuluri V.R."/>
        </authorList>
    </citation>
    <scope>NUCLEOTIDE SEQUENCE [LARGE SCALE GENOMIC DNA]</scope>
    <source>
        <strain evidence="11 12">VR-M41</strain>
    </source>
</reference>
<accession>A0ABX0F5C5</accession>
<dbReference type="Gene3D" id="3.40.50.1000">
    <property type="entry name" value="HAD superfamily/HAD-like"/>
    <property type="match status" value="1"/>
</dbReference>
<proteinExistence type="inferred from homology"/>
<evidence type="ECO:0000256" key="10">
    <source>
        <dbReference type="ARBA" id="ARBA00044991"/>
    </source>
</evidence>
<evidence type="ECO:0000256" key="5">
    <source>
        <dbReference type="ARBA" id="ARBA00022842"/>
    </source>
</evidence>
<dbReference type="PANTHER" id="PTHR46193:SF18">
    <property type="entry name" value="HEXITOL PHOSPHATASE B"/>
    <property type="match status" value="1"/>
</dbReference>
<dbReference type="Gene3D" id="1.10.150.240">
    <property type="entry name" value="Putative phosphatase, domain 2"/>
    <property type="match status" value="1"/>
</dbReference>
<organism evidence="11 12">
    <name type="scientific">Saccharibacillus alkalitolerans</name>
    <dbReference type="NCBI Taxonomy" id="2705290"/>
    <lineage>
        <taxon>Bacteria</taxon>
        <taxon>Bacillati</taxon>
        <taxon>Bacillota</taxon>
        <taxon>Bacilli</taxon>
        <taxon>Bacillales</taxon>
        <taxon>Paenibacillaceae</taxon>
        <taxon>Saccharibacillus</taxon>
    </lineage>
</organism>
<evidence type="ECO:0000313" key="11">
    <source>
        <dbReference type="EMBL" id="NGZ75120.1"/>
    </source>
</evidence>
<dbReference type="PRINTS" id="PR00413">
    <property type="entry name" value="HADHALOGNASE"/>
</dbReference>
<keyword evidence="4" id="KW-0479">Metal-binding</keyword>
<keyword evidence="5" id="KW-0460">Magnesium</keyword>
<keyword evidence="3" id="KW-0597">Phosphoprotein</keyword>
<dbReference type="InterPro" id="IPR041492">
    <property type="entry name" value="HAD_2"/>
</dbReference>
<dbReference type="PANTHER" id="PTHR46193">
    <property type="entry name" value="6-PHOSPHOGLUCONATE PHOSPHATASE"/>
    <property type="match status" value="1"/>
</dbReference>
<dbReference type="RefSeq" id="WP_166273540.1">
    <property type="nucleotide sequence ID" value="NZ_JAAFGS010000002.1"/>
</dbReference>
<dbReference type="Pfam" id="PF13419">
    <property type="entry name" value="HAD_2"/>
    <property type="match status" value="1"/>
</dbReference>
<dbReference type="InterPro" id="IPR036412">
    <property type="entry name" value="HAD-like_sf"/>
</dbReference>
<keyword evidence="7" id="KW-0119">Carbohydrate metabolism</keyword>
<dbReference type="NCBIfam" id="TIGR01509">
    <property type="entry name" value="HAD-SF-IA-v3"/>
    <property type="match status" value="1"/>
</dbReference>
<dbReference type="InterPro" id="IPR023198">
    <property type="entry name" value="PGP-like_dom2"/>
</dbReference>
<evidence type="ECO:0000256" key="3">
    <source>
        <dbReference type="ARBA" id="ARBA00022553"/>
    </source>
</evidence>
<comment type="catalytic activity">
    <reaction evidence="8">
        <text>beta-D-glucose 1-phosphate = beta-D-glucose 6-phosphate</text>
        <dbReference type="Rhea" id="RHEA:20113"/>
        <dbReference type="ChEBI" id="CHEBI:57684"/>
        <dbReference type="ChEBI" id="CHEBI:58247"/>
        <dbReference type="EC" id="5.4.2.6"/>
    </reaction>
</comment>
<dbReference type="NCBIfam" id="TIGR02009">
    <property type="entry name" value="PGMB-YQAB-SF"/>
    <property type="match status" value="1"/>
</dbReference>
<keyword evidence="6" id="KW-0413">Isomerase</keyword>
<dbReference type="SFLD" id="SFLDS00003">
    <property type="entry name" value="Haloacid_Dehalogenase"/>
    <property type="match status" value="1"/>
</dbReference>
<evidence type="ECO:0000256" key="7">
    <source>
        <dbReference type="ARBA" id="ARBA00023277"/>
    </source>
</evidence>
<dbReference type="EMBL" id="JAAFGS010000002">
    <property type="protein sequence ID" value="NGZ75120.1"/>
    <property type="molecule type" value="Genomic_DNA"/>
</dbReference>
<evidence type="ECO:0000256" key="9">
    <source>
        <dbReference type="ARBA" id="ARBA00044968"/>
    </source>
</evidence>
<comment type="similarity">
    <text evidence="2">Belongs to the HAD-like hydrolase superfamily. CbbY/CbbZ/Gph/YieH family.</text>
</comment>
<dbReference type="EC" id="5.4.2.6" evidence="9"/>
<gene>
    <name evidence="11" type="ORF">GYN08_07305</name>
</gene>
<evidence type="ECO:0000313" key="12">
    <source>
        <dbReference type="Proteomes" id="UP000800303"/>
    </source>
</evidence>
<dbReference type="InterPro" id="IPR023214">
    <property type="entry name" value="HAD_sf"/>
</dbReference>
<sequence>MIEAFIFDMDGVIIDSEPMHFEVDRRIMADYGYPVTQEKLEEYVGMTTPELWTAIRAEFGMSQTVEEIVAYQMGHKIEALRAADMEPIDGIRELLAELKRAGIPCAVASSSPPAFIEAVLEKFGLRGEFAAVASGEEVPRGKPAPDVFLRAAELLGANPERCVVLEDSKHGIDAAKAAGMSCIGFVNPNSGRQDLTRADLIVDDIRKIRLDDLAKAEEK</sequence>
<dbReference type="SFLD" id="SFLDG01129">
    <property type="entry name" value="C1.5:_HAD__Beta-PGM__Phosphata"/>
    <property type="match status" value="1"/>
</dbReference>
<evidence type="ECO:0000256" key="8">
    <source>
        <dbReference type="ARBA" id="ARBA00044926"/>
    </source>
</evidence>
<dbReference type="CDD" id="cd16423">
    <property type="entry name" value="HAD_BPGM-like"/>
    <property type="match status" value="1"/>
</dbReference>
<dbReference type="InterPro" id="IPR051600">
    <property type="entry name" value="Beta-PGM-like"/>
</dbReference>
<dbReference type="NCBIfam" id="TIGR01549">
    <property type="entry name" value="HAD-SF-IA-v1"/>
    <property type="match status" value="1"/>
</dbReference>
<evidence type="ECO:0000256" key="1">
    <source>
        <dbReference type="ARBA" id="ARBA00001946"/>
    </source>
</evidence>
<keyword evidence="12" id="KW-1185">Reference proteome</keyword>
<comment type="cofactor">
    <cofactor evidence="1">
        <name>Mg(2+)</name>
        <dbReference type="ChEBI" id="CHEBI:18420"/>
    </cofactor>
</comment>
<dbReference type="InterPro" id="IPR010976">
    <property type="entry name" value="B-phosphoglucomutase_hydrolase"/>
</dbReference>
<dbReference type="SFLD" id="SFLDG01135">
    <property type="entry name" value="C1.5.6:_HAD__Beta-PGM__Phospha"/>
    <property type="match status" value="1"/>
</dbReference>
<protein>
    <recommendedName>
        <fullName evidence="10">Beta-phosphoglucomutase</fullName>
        <ecNumber evidence="9">5.4.2.6</ecNumber>
    </recommendedName>
</protein>
<name>A0ABX0F5C5_9BACL</name>
<evidence type="ECO:0000256" key="4">
    <source>
        <dbReference type="ARBA" id="ARBA00022723"/>
    </source>
</evidence>
<dbReference type="Proteomes" id="UP000800303">
    <property type="component" value="Unassembled WGS sequence"/>
</dbReference>
<dbReference type="SUPFAM" id="SSF56784">
    <property type="entry name" value="HAD-like"/>
    <property type="match status" value="1"/>
</dbReference>
<evidence type="ECO:0000256" key="2">
    <source>
        <dbReference type="ARBA" id="ARBA00006171"/>
    </source>
</evidence>
<dbReference type="InterPro" id="IPR006439">
    <property type="entry name" value="HAD-SF_hydro_IA"/>
</dbReference>
<comment type="caution">
    <text evidence="11">The sequence shown here is derived from an EMBL/GenBank/DDBJ whole genome shotgun (WGS) entry which is preliminary data.</text>
</comment>
<evidence type="ECO:0000256" key="6">
    <source>
        <dbReference type="ARBA" id="ARBA00023235"/>
    </source>
</evidence>